<gene>
    <name evidence="3" type="ORF">WR25_14061</name>
</gene>
<feature type="region of interest" description="Disordered" evidence="1">
    <location>
        <begin position="108"/>
        <end position="129"/>
    </location>
</feature>
<reference evidence="3 4" key="1">
    <citation type="journal article" date="2017" name="Curr. Biol.">
        <title>Genome architecture and evolution of a unichromosomal asexual nematode.</title>
        <authorList>
            <person name="Fradin H."/>
            <person name="Zegar C."/>
            <person name="Gutwein M."/>
            <person name="Lucas J."/>
            <person name="Kovtun M."/>
            <person name="Corcoran D."/>
            <person name="Baugh L.R."/>
            <person name="Kiontke K."/>
            <person name="Gunsalus K."/>
            <person name="Fitch D.H."/>
            <person name="Piano F."/>
        </authorList>
    </citation>
    <scope>NUCLEOTIDE SEQUENCE [LARGE SCALE GENOMIC DNA]</scope>
    <source>
        <strain evidence="3">PF1309</strain>
    </source>
</reference>
<comment type="caution">
    <text evidence="3">The sequence shown here is derived from an EMBL/GenBank/DDBJ whole genome shotgun (WGS) entry which is preliminary data.</text>
</comment>
<dbReference type="InterPro" id="IPR029030">
    <property type="entry name" value="Caspase-like_dom_sf"/>
</dbReference>
<dbReference type="InterPro" id="IPR052039">
    <property type="entry name" value="Caspase-related_regulators"/>
</dbReference>
<proteinExistence type="predicted"/>
<dbReference type="AlphaFoldDB" id="A0A2A2JG44"/>
<dbReference type="PROSITE" id="PS50208">
    <property type="entry name" value="CASPASE_P20"/>
    <property type="match status" value="1"/>
</dbReference>
<dbReference type="Proteomes" id="UP000218231">
    <property type="component" value="Unassembled WGS sequence"/>
</dbReference>
<feature type="compositionally biased region" description="Polar residues" evidence="1">
    <location>
        <begin position="1"/>
        <end position="11"/>
    </location>
</feature>
<keyword evidence="4" id="KW-1185">Reference proteome</keyword>
<dbReference type="SUPFAM" id="SSF52129">
    <property type="entry name" value="Caspase-like"/>
    <property type="match status" value="1"/>
</dbReference>
<dbReference type="Gene3D" id="3.40.50.1460">
    <property type="match status" value="1"/>
</dbReference>
<dbReference type="Pfam" id="PF00656">
    <property type="entry name" value="Peptidase_C14"/>
    <property type="match status" value="1"/>
</dbReference>
<evidence type="ECO:0000313" key="4">
    <source>
        <dbReference type="Proteomes" id="UP000218231"/>
    </source>
</evidence>
<dbReference type="STRING" id="2018661.A0A2A2JG44"/>
<protein>
    <recommendedName>
        <fullName evidence="2">Caspase family p20 domain-containing protein</fullName>
    </recommendedName>
</protein>
<accession>A0A2A2JG44</accession>
<dbReference type="OrthoDB" id="5839662at2759"/>
<dbReference type="InterPro" id="IPR011600">
    <property type="entry name" value="Pept_C14_caspase"/>
</dbReference>
<name>A0A2A2JG44_9BILA</name>
<evidence type="ECO:0000259" key="2">
    <source>
        <dbReference type="PROSITE" id="PS50208"/>
    </source>
</evidence>
<feature type="compositionally biased region" description="Basic and acidic residues" evidence="1">
    <location>
        <begin position="116"/>
        <end position="129"/>
    </location>
</feature>
<organism evidence="3 4">
    <name type="scientific">Diploscapter pachys</name>
    <dbReference type="NCBI Taxonomy" id="2018661"/>
    <lineage>
        <taxon>Eukaryota</taxon>
        <taxon>Metazoa</taxon>
        <taxon>Ecdysozoa</taxon>
        <taxon>Nematoda</taxon>
        <taxon>Chromadorea</taxon>
        <taxon>Rhabditida</taxon>
        <taxon>Rhabditina</taxon>
        <taxon>Rhabditomorpha</taxon>
        <taxon>Rhabditoidea</taxon>
        <taxon>Rhabditidae</taxon>
        <taxon>Diploscapter</taxon>
    </lineage>
</organism>
<sequence length="558" mass="63046">MDRTPTKQQDTCEAAVGSVNPPSTNDNNKDNDSKPINNFFEIVDGLQSGIAKVKQYLELQLPAGENKKLQELMDQMMKLTETIDATPMFSDGNEAQQAINDNNQFVLDASRPPGSDVKEDDKFEEPKGSDAELVQSPNFIPTITTVFLFLSKCASSFPLSYDLARDLLEFVFFLCVDCRKYSFSTIDQFTTSQKKRLVEELFIAIPRLASIPEDTFNILGTESAADFRRVLSGLQFLQDEIVSKLDNPELNAKMVDLLQSEFVKVINHRLALWKGTCEWDPKEHSDLKFIPPTHYWYLEKQHEEKTNAANCIEIMEKHTNDRLEKKITANAQLTEDAAVTEEKDKIYEVRKGMVAAYIIGASNYTESDLQLSEYLLLGVDADVSNLWRFFYTRLECDSKICLNQPAEEIRKEFKEWSMTKEVREASIIFVALAGHGNDGIFIASDGNPINISEDIVQWIDNLHCPSNNPKPRIILNACCRGGLEQVGNKYEDPEGLHMNSPRQLTFKANPNEGIRATKIVPALIDVLFIYSTSQHMVATETSKGNSFLNLFLKVCISL</sequence>
<evidence type="ECO:0000313" key="3">
    <source>
        <dbReference type="EMBL" id="PAV60591.1"/>
    </source>
</evidence>
<dbReference type="GO" id="GO:0006508">
    <property type="term" value="P:proteolysis"/>
    <property type="evidence" value="ECO:0007669"/>
    <property type="project" value="InterPro"/>
</dbReference>
<dbReference type="PANTHER" id="PTHR22576">
    <property type="entry name" value="MUCOSA ASSOCIATED LYMPHOID TISSUE LYMPHOMA TRANSLOCATION PROTEIN 1/PARACASPASE"/>
    <property type="match status" value="1"/>
</dbReference>
<dbReference type="GO" id="GO:0004197">
    <property type="term" value="F:cysteine-type endopeptidase activity"/>
    <property type="evidence" value="ECO:0007669"/>
    <property type="project" value="InterPro"/>
</dbReference>
<feature type="domain" description="Caspase family p20" evidence="2">
    <location>
        <begin position="403"/>
        <end position="481"/>
    </location>
</feature>
<evidence type="ECO:0000256" key="1">
    <source>
        <dbReference type="SAM" id="MobiDB-lite"/>
    </source>
</evidence>
<dbReference type="PANTHER" id="PTHR22576:SF41">
    <property type="entry name" value="CASPASE 14, APOPTOSIS-RELATED CYSTEINE PEPTIDASE"/>
    <property type="match status" value="1"/>
</dbReference>
<dbReference type="EMBL" id="LIAE01010460">
    <property type="protein sequence ID" value="PAV60591.1"/>
    <property type="molecule type" value="Genomic_DNA"/>
</dbReference>
<feature type="region of interest" description="Disordered" evidence="1">
    <location>
        <begin position="1"/>
        <end position="33"/>
    </location>
</feature>
<dbReference type="InterPro" id="IPR001309">
    <property type="entry name" value="Pept_C14_p20"/>
</dbReference>